<keyword evidence="3" id="KW-1185">Reference proteome</keyword>
<evidence type="ECO:0000313" key="3">
    <source>
        <dbReference type="Proteomes" id="UP001465668"/>
    </source>
</evidence>
<feature type="signal peptide" evidence="1">
    <location>
        <begin position="1"/>
        <end position="18"/>
    </location>
</feature>
<reference evidence="2 3" key="1">
    <citation type="submission" date="2024-02" db="EMBL/GenBank/DDBJ databases">
        <title>First draft genome assembly of two strains of Seiridium cardinale.</title>
        <authorList>
            <person name="Emiliani G."/>
            <person name="Scali E."/>
        </authorList>
    </citation>
    <scope>NUCLEOTIDE SEQUENCE [LARGE SCALE GENOMIC DNA]</scope>
    <source>
        <strain evidence="2 3">BM-138-000479</strain>
    </source>
</reference>
<proteinExistence type="predicted"/>
<comment type="caution">
    <text evidence="2">The sequence shown here is derived from an EMBL/GenBank/DDBJ whole genome shotgun (WGS) entry which is preliminary data.</text>
</comment>
<evidence type="ECO:0000256" key="1">
    <source>
        <dbReference type="SAM" id="SignalP"/>
    </source>
</evidence>
<evidence type="ECO:0008006" key="4">
    <source>
        <dbReference type="Google" id="ProtNLM"/>
    </source>
</evidence>
<keyword evidence="1" id="KW-0732">Signal</keyword>
<gene>
    <name evidence="2" type="ORF">SCAR479_00280</name>
</gene>
<sequence>MQRITTLAILFFPALTTAVNFEFTAPSTDTGLNLSAPIRIEWNEGTEPQYAQVDISWSGQTAKGGGFTYSLAENITITDRQYTWDPRNVSEALQSTNLTLSSGKDFTFEANLHNVNETRGGGTDSDGYSVTGYPEIGNAATAVHPHMAVAAVAGLVSLALCYL</sequence>
<name>A0ABR2Y9F4_9PEZI</name>
<dbReference type="Proteomes" id="UP001465668">
    <property type="component" value="Unassembled WGS sequence"/>
</dbReference>
<protein>
    <recommendedName>
        <fullName evidence="4">Ser-Thr-rich glycosyl-phosphatidyl-inositol-anchored membrane family-domain-containing protein</fullName>
    </recommendedName>
</protein>
<evidence type="ECO:0000313" key="2">
    <source>
        <dbReference type="EMBL" id="KAK9783721.1"/>
    </source>
</evidence>
<dbReference type="EMBL" id="JARVKM010000001">
    <property type="protein sequence ID" value="KAK9783721.1"/>
    <property type="molecule type" value="Genomic_DNA"/>
</dbReference>
<organism evidence="2 3">
    <name type="scientific">Seiridium cardinale</name>
    <dbReference type="NCBI Taxonomy" id="138064"/>
    <lineage>
        <taxon>Eukaryota</taxon>
        <taxon>Fungi</taxon>
        <taxon>Dikarya</taxon>
        <taxon>Ascomycota</taxon>
        <taxon>Pezizomycotina</taxon>
        <taxon>Sordariomycetes</taxon>
        <taxon>Xylariomycetidae</taxon>
        <taxon>Amphisphaeriales</taxon>
        <taxon>Sporocadaceae</taxon>
        <taxon>Seiridium</taxon>
    </lineage>
</organism>
<feature type="chain" id="PRO_5045554554" description="Ser-Thr-rich glycosyl-phosphatidyl-inositol-anchored membrane family-domain-containing protein" evidence="1">
    <location>
        <begin position="19"/>
        <end position="163"/>
    </location>
</feature>
<accession>A0ABR2Y9F4</accession>